<feature type="compositionally biased region" description="Polar residues" evidence="1">
    <location>
        <begin position="558"/>
        <end position="573"/>
    </location>
</feature>
<dbReference type="InterPro" id="IPR038765">
    <property type="entry name" value="Papain-like_cys_pep_sf"/>
</dbReference>
<accession>A0A7T3FWJ2</accession>
<dbReference type="Pfam" id="PF01841">
    <property type="entry name" value="Transglut_core"/>
    <property type="match status" value="1"/>
</dbReference>
<evidence type="ECO:0000256" key="1">
    <source>
        <dbReference type="SAM" id="MobiDB-lite"/>
    </source>
</evidence>
<protein>
    <recommendedName>
        <fullName evidence="3">Transglutaminase-like domain-containing protein</fullName>
    </recommendedName>
</protein>
<feature type="region of interest" description="Disordered" evidence="1">
    <location>
        <begin position="58"/>
        <end position="110"/>
    </location>
</feature>
<keyword evidence="5" id="KW-1185">Reference proteome</keyword>
<evidence type="ECO:0000256" key="2">
    <source>
        <dbReference type="SAM" id="Phobius"/>
    </source>
</evidence>
<dbReference type="InterPro" id="IPR002931">
    <property type="entry name" value="Transglutaminase-like"/>
</dbReference>
<dbReference type="InterPro" id="IPR052901">
    <property type="entry name" value="Bact_TGase-like"/>
</dbReference>
<feature type="transmembrane region" description="Helical" evidence="2">
    <location>
        <begin position="21"/>
        <end position="43"/>
    </location>
</feature>
<feature type="region of interest" description="Disordered" evidence="1">
    <location>
        <begin position="363"/>
        <end position="451"/>
    </location>
</feature>
<dbReference type="Proteomes" id="UP000595001">
    <property type="component" value="Chromosome"/>
</dbReference>
<feature type="region of interest" description="Disordered" evidence="1">
    <location>
        <begin position="916"/>
        <end position="965"/>
    </location>
</feature>
<name>A0A7T3FWJ2_9EURY</name>
<evidence type="ECO:0000259" key="3">
    <source>
        <dbReference type="SMART" id="SM00460"/>
    </source>
</evidence>
<dbReference type="SUPFAM" id="SSF54001">
    <property type="entry name" value="Cysteine proteinases"/>
    <property type="match status" value="1"/>
</dbReference>
<feature type="region of interest" description="Disordered" evidence="1">
    <location>
        <begin position="550"/>
        <end position="573"/>
    </location>
</feature>
<gene>
    <name evidence="4" type="ORF">I7X12_15165</name>
</gene>
<proteinExistence type="predicted"/>
<dbReference type="SMART" id="SM00460">
    <property type="entry name" value="TGc"/>
    <property type="match status" value="1"/>
</dbReference>
<evidence type="ECO:0000313" key="4">
    <source>
        <dbReference type="EMBL" id="QPV62074.1"/>
    </source>
</evidence>
<feature type="compositionally biased region" description="Gly residues" evidence="1">
    <location>
        <begin position="68"/>
        <end position="81"/>
    </location>
</feature>
<keyword evidence="2" id="KW-0472">Membrane</keyword>
<feature type="compositionally biased region" description="Polar residues" evidence="1">
    <location>
        <begin position="393"/>
        <end position="409"/>
    </location>
</feature>
<dbReference type="Gene3D" id="3.10.620.30">
    <property type="match status" value="1"/>
</dbReference>
<organism evidence="4 5">
    <name type="scientific">Halosimplex litoreum</name>
    <dbReference type="NCBI Taxonomy" id="1198301"/>
    <lineage>
        <taxon>Archaea</taxon>
        <taxon>Methanobacteriati</taxon>
        <taxon>Methanobacteriota</taxon>
        <taxon>Stenosarchaea group</taxon>
        <taxon>Halobacteria</taxon>
        <taxon>Halobacteriales</taxon>
        <taxon>Haloarculaceae</taxon>
        <taxon>Halosimplex</taxon>
    </lineage>
</organism>
<keyword evidence="2" id="KW-1133">Transmembrane helix</keyword>
<dbReference type="AlphaFoldDB" id="A0A7T3FWJ2"/>
<dbReference type="Pfam" id="PF13559">
    <property type="entry name" value="DUF4129"/>
    <property type="match status" value="1"/>
</dbReference>
<feature type="domain" description="Transglutaminase-like" evidence="3">
    <location>
        <begin position="288"/>
        <end position="358"/>
    </location>
</feature>
<dbReference type="GeneID" id="60589860"/>
<feature type="transmembrane region" description="Helical" evidence="2">
    <location>
        <begin position="736"/>
        <end position="758"/>
    </location>
</feature>
<dbReference type="OrthoDB" id="18481at2157"/>
<keyword evidence="2" id="KW-0812">Transmembrane</keyword>
<dbReference type="InterPro" id="IPR025403">
    <property type="entry name" value="TgpA-like_C"/>
</dbReference>
<feature type="region of interest" description="Disordered" evidence="1">
    <location>
        <begin position="510"/>
        <end position="537"/>
    </location>
</feature>
<evidence type="ECO:0000313" key="5">
    <source>
        <dbReference type="Proteomes" id="UP000595001"/>
    </source>
</evidence>
<feature type="transmembrane region" description="Helical" evidence="2">
    <location>
        <begin position="778"/>
        <end position="797"/>
    </location>
</feature>
<feature type="compositionally biased region" description="Low complexity" evidence="1">
    <location>
        <begin position="510"/>
        <end position="523"/>
    </location>
</feature>
<dbReference type="EMBL" id="CP065856">
    <property type="protein sequence ID" value="QPV62074.1"/>
    <property type="molecule type" value="Genomic_DNA"/>
</dbReference>
<reference evidence="4 5" key="1">
    <citation type="submission" date="2020-12" db="EMBL/GenBank/DDBJ databases">
        <title>Halosimplex halophilum sp. nov. and Halosimplex salinum sp. nov., two new members of the genus Halosimplex.</title>
        <authorList>
            <person name="Cui H.L."/>
        </authorList>
    </citation>
    <scope>NUCLEOTIDE SEQUENCE [LARGE SCALE GENOMIC DNA]</scope>
    <source>
        <strain evidence="4 5">YGH94</strain>
    </source>
</reference>
<dbReference type="KEGG" id="hlt:I7X12_15165"/>
<sequence length="965" mass="98576">MSDADERFELGEAAPTREYGVAALAVACVVAAVLATALIPAAASVGLGDAPAESLIPLPAGAENRSGDGAGPPGAGGGGFGALNVGNSTTVGEPVGESGGSPFRSQDTEVHFRVRSQESNYWRTGAYDTYTGSGWSRSRPSDATTPVRGSETRYRVELVQSASAAPTVWRPTGLERAEGVSLTDGGLARADDRLATGASYVGVSRTPPRDPAVLRASGRDYPDEIEDRYTRLPPRTAVSLRPFANNVTGGAENPYEAATRIERWLERNKAYSLNVSRPSGGNVAREFVTEMDAGYCEHFATAMVTMLRSQEIPARYVVGYSPGRQVGANAFQVRAMNAHAWVEVYFADVGWVRFDPTPGAERLRAEQSAYEESGAPGQYAPQEEGSPGETFSPDPTENGTESGAGTVTDSGAPEGPVATPPPSTPVTPGGPVETPESDPNEPTGGYDVSLNRTAAPGATVEVTVEAGAQPVAGATVAFDGEPVGQTGRDGTVTGRVPFVENLTITVSGGTTAGSSVGTSGAVAIDAPEPEPASASGWFADGTAAAVSRTLADDDSRRGPSSASRRQAANDTSRSFDVATNATLSISGDVRTGATVLLTATVDGVAVPNATVTVDGEPVARTDDRGRANVTLPGSPGNVTLRAVREPVVGERTVELAGLTVGTDPLWPLPLAGTAVEVTARLGNESVAGAPVRVGGELVGTTGVDGTLAVTLPFSSSASVAAATSGQTARTTVTNPLVNAAAVGFATVALVALAAFGAVRRSFDPRAVSRRVAVGIRRVARWAVRGFVAVAVAAAARLRATLAHLRRLVAGERSPAELLAALAAWLAGWSGRLRPGASAGGAAGRGGDSIAGRGGDDTDAAHLTIREAWGRFLGHVSVRRPWTKTPGQLADHAVTADGLPAEAVATLRDEFRAVEYGPRSPDESVSAVEGAIGRIESSLDATDATDVDGGDATSGDETGDEGAGGN</sequence>
<dbReference type="PANTHER" id="PTHR42736:SF1">
    <property type="entry name" value="PROTEIN-GLUTAMINE GAMMA-GLUTAMYLTRANSFERASE"/>
    <property type="match status" value="1"/>
</dbReference>
<dbReference type="RefSeq" id="WP_198060891.1">
    <property type="nucleotide sequence ID" value="NZ_CP065856.1"/>
</dbReference>
<dbReference type="PANTHER" id="PTHR42736">
    <property type="entry name" value="PROTEIN-GLUTAMINE GAMMA-GLUTAMYLTRANSFERASE"/>
    <property type="match status" value="1"/>
</dbReference>